<protein>
    <recommendedName>
        <fullName evidence="4">Signal peptidase I</fullName>
    </recommendedName>
</protein>
<sequence>MPTLTARNLREIAISFFNHCERRTPPLVSPPIASKTVYFTGSTHGDSRVNILNANGLGSLFAQQNNDAAGAGILAGLMIYLVIVFALAIISIVGMWKVFEKAGQPGWAAIVPFYNLYILTVEVAKKEILWFILLVIGFVVCGPLALIALFVVNIEVAKKFGKDALFGIGLTLLGFIFYPILGFGSAQYASGKKRRSRDDVDEDDNW</sequence>
<organism evidence="2 3">
    <name type="scientific">Gemmata palustris</name>
    <dbReference type="NCBI Taxonomy" id="2822762"/>
    <lineage>
        <taxon>Bacteria</taxon>
        <taxon>Pseudomonadati</taxon>
        <taxon>Planctomycetota</taxon>
        <taxon>Planctomycetia</taxon>
        <taxon>Gemmatales</taxon>
        <taxon>Gemmataceae</taxon>
        <taxon>Gemmata</taxon>
    </lineage>
</organism>
<name>A0ABS5C0W6_9BACT</name>
<comment type="caution">
    <text evidence="2">The sequence shown here is derived from an EMBL/GenBank/DDBJ whole genome shotgun (WGS) entry which is preliminary data.</text>
</comment>
<gene>
    <name evidence="2" type="ORF">J8F10_28950</name>
</gene>
<feature type="transmembrane region" description="Helical" evidence="1">
    <location>
        <begin position="164"/>
        <end position="186"/>
    </location>
</feature>
<reference evidence="2 3" key="1">
    <citation type="submission" date="2021-04" db="EMBL/GenBank/DDBJ databases">
        <authorList>
            <person name="Ivanova A."/>
        </authorList>
    </citation>
    <scope>NUCLEOTIDE SEQUENCE [LARGE SCALE GENOMIC DNA]</scope>
    <source>
        <strain evidence="2 3">G18</strain>
    </source>
</reference>
<dbReference type="Pfam" id="PF18936">
    <property type="entry name" value="DUF5684"/>
    <property type="match status" value="1"/>
</dbReference>
<keyword evidence="3" id="KW-1185">Reference proteome</keyword>
<feature type="transmembrane region" description="Helical" evidence="1">
    <location>
        <begin position="128"/>
        <end position="152"/>
    </location>
</feature>
<feature type="transmembrane region" description="Helical" evidence="1">
    <location>
        <begin position="102"/>
        <end position="121"/>
    </location>
</feature>
<accession>A0ABS5C0W6</accession>
<feature type="transmembrane region" description="Helical" evidence="1">
    <location>
        <begin position="73"/>
        <end position="96"/>
    </location>
</feature>
<dbReference type="Proteomes" id="UP000676565">
    <property type="component" value="Unassembled WGS sequence"/>
</dbReference>
<evidence type="ECO:0008006" key="4">
    <source>
        <dbReference type="Google" id="ProtNLM"/>
    </source>
</evidence>
<keyword evidence="1" id="KW-0472">Membrane</keyword>
<dbReference type="RefSeq" id="WP_210659908.1">
    <property type="nucleotide sequence ID" value="NZ_JAGKQQ010000001.1"/>
</dbReference>
<dbReference type="EMBL" id="JAGKQQ010000001">
    <property type="protein sequence ID" value="MBP3959292.1"/>
    <property type="molecule type" value="Genomic_DNA"/>
</dbReference>
<keyword evidence="1" id="KW-0812">Transmembrane</keyword>
<evidence type="ECO:0000313" key="3">
    <source>
        <dbReference type="Proteomes" id="UP000676565"/>
    </source>
</evidence>
<dbReference type="InterPro" id="IPR043739">
    <property type="entry name" value="DUF5684"/>
</dbReference>
<evidence type="ECO:0000313" key="2">
    <source>
        <dbReference type="EMBL" id="MBP3959292.1"/>
    </source>
</evidence>
<evidence type="ECO:0000256" key="1">
    <source>
        <dbReference type="SAM" id="Phobius"/>
    </source>
</evidence>
<proteinExistence type="predicted"/>
<keyword evidence="1" id="KW-1133">Transmembrane helix</keyword>